<evidence type="ECO:0000256" key="1">
    <source>
        <dbReference type="SAM" id="MobiDB-lite"/>
    </source>
</evidence>
<dbReference type="HOGENOM" id="CLU_1139719_0_0_1"/>
<accession>A0A077RPE9</accession>
<gene>
    <name evidence="2" type="ORF">TRAES_3BF091400260CFD_c1</name>
</gene>
<feature type="compositionally biased region" description="Basic and acidic residues" evidence="1">
    <location>
        <begin position="49"/>
        <end position="62"/>
    </location>
</feature>
<dbReference type="EMBL" id="HG670306">
    <property type="protein sequence ID" value="CDM80691.1"/>
    <property type="molecule type" value="Genomic_DNA"/>
</dbReference>
<evidence type="ECO:0000313" key="2">
    <source>
        <dbReference type="EMBL" id="CDM80691.1"/>
    </source>
</evidence>
<feature type="compositionally biased region" description="Low complexity" evidence="1">
    <location>
        <begin position="77"/>
        <end position="90"/>
    </location>
</feature>
<feature type="compositionally biased region" description="Acidic residues" evidence="1">
    <location>
        <begin position="39"/>
        <end position="48"/>
    </location>
</feature>
<feature type="region of interest" description="Disordered" evidence="1">
    <location>
        <begin position="1"/>
        <end position="62"/>
    </location>
</feature>
<dbReference type="AlphaFoldDB" id="A0A077RPE9"/>
<protein>
    <submittedName>
        <fullName evidence="2">Uncharacterized protein</fullName>
    </submittedName>
</protein>
<proteinExistence type="predicted"/>
<sequence length="244" mass="26912">MWRNPEYFTPNPSLQQKQEEQESIPVEPLVHRSGGAGEGAEEDDGDDGEEKRDYHQIGEGARRHIRAVGGRLLLLPRRRSASSSPPAGLSELAKTPTQSGERSKRGWDGLLRRYLIPSRCPCSCPPKSPPHASHPTTRPLTGGVRTSPIPHVIALFTSIEEMESDTVDIRALYVLAIVSTFQTDMRDPQRVWNHAGLLSGTRAHLPRPHRSSTRPNLGKKRERWGVGLSEGFTGVRGREAAGGK</sequence>
<reference evidence="2" key="1">
    <citation type="journal article" date="2014" name="Science">
        <title>Structural and functional partitioning of bread wheat chromosome 3B.</title>
        <authorList>
            <person name="Choulet F."/>
            <person name="Alberti A."/>
            <person name="Theil S."/>
            <person name="Glover N."/>
            <person name="Barbe V."/>
            <person name="Daron J."/>
            <person name="Pingault L."/>
            <person name="Sourdille P."/>
            <person name="Couloux A."/>
            <person name="Paux E."/>
            <person name="Leroy P."/>
            <person name="Mangenot S."/>
            <person name="Guilhot N."/>
            <person name="Le Gouis J."/>
            <person name="Balfourier F."/>
            <person name="Alaux M."/>
            <person name="Jamilloux V."/>
            <person name="Poulain J."/>
            <person name="Durand C."/>
            <person name="Bellec A."/>
            <person name="Gaspin C."/>
            <person name="Safar J."/>
            <person name="Dolezel J."/>
            <person name="Rogers J."/>
            <person name="Vandepoele K."/>
            <person name="Aury J.M."/>
            <person name="Mayer K."/>
            <person name="Berges H."/>
            <person name="Quesneville H."/>
            <person name="Wincker P."/>
            <person name="Feuillet C."/>
        </authorList>
    </citation>
    <scope>NUCLEOTIDE SEQUENCE</scope>
</reference>
<feature type="region of interest" description="Disordered" evidence="1">
    <location>
        <begin position="124"/>
        <end position="145"/>
    </location>
</feature>
<name>A0A077RPE9_WHEAT</name>
<feature type="region of interest" description="Disordered" evidence="1">
    <location>
        <begin position="77"/>
        <end position="106"/>
    </location>
</feature>
<organism evidence="2">
    <name type="scientific">Triticum aestivum</name>
    <name type="common">Wheat</name>
    <dbReference type="NCBI Taxonomy" id="4565"/>
    <lineage>
        <taxon>Eukaryota</taxon>
        <taxon>Viridiplantae</taxon>
        <taxon>Streptophyta</taxon>
        <taxon>Embryophyta</taxon>
        <taxon>Tracheophyta</taxon>
        <taxon>Spermatophyta</taxon>
        <taxon>Magnoliopsida</taxon>
        <taxon>Liliopsida</taxon>
        <taxon>Poales</taxon>
        <taxon>Poaceae</taxon>
        <taxon>BOP clade</taxon>
        <taxon>Pooideae</taxon>
        <taxon>Triticodae</taxon>
        <taxon>Triticeae</taxon>
        <taxon>Triticinae</taxon>
        <taxon>Triticum</taxon>
    </lineage>
</organism>